<keyword evidence="2 5" id="KW-0812">Transmembrane</keyword>
<dbReference type="EMBL" id="CAJNJA010010700">
    <property type="protein sequence ID" value="CAE7261226.1"/>
    <property type="molecule type" value="Genomic_DNA"/>
</dbReference>
<feature type="transmembrane region" description="Helical" evidence="5">
    <location>
        <begin position="408"/>
        <end position="431"/>
    </location>
</feature>
<evidence type="ECO:0000256" key="2">
    <source>
        <dbReference type="ARBA" id="ARBA00022692"/>
    </source>
</evidence>
<dbReference type="Proteomes" id="UP000601435">
    <property type="component" value="Unassembled WGS sequence"/>
</dbReference>
<feature type="transmembrane region" description="Helical" evidence="5">
    <location>
        <begin position="208"/>
        <end position="227"/>
    </location>
</feature>
<evidence type="ECO:0000256" key="4">
    <source>
        <dbReference type="ARBA" id="ARBA00023136"/>
    </source>
</evidence>
<sequence>FAVMFTFAFLEGTKQRTWEFAGHEVNYLSIQVMASVVSLIIALCISVFMEGKWGLVRIFSLRALCRWSFVGLLYSLKTVLLTVTVESGLHNVIYMMMDNLYVIVAAVVSFFVFNRLYGKLEWLSLSMLIFSAPAFFIMRERCNLNFCNIFTFQHREESFAGMLAAISAISLAAVASVLAERIFKNRYRGRLAGRDDGTMHGRYYIHRVHLDLVCSVLGVAVWIAQYFLNDGLWGSRTDVMFGKWSRIHVALLSLTVGQMWWAGLVVKNFSTVTKSLIQTVVGVLSVCIVDPIVGMNMGHNWSVRSIPSVLIAIFVVICAVLFQTGRLNVKFLWKSAGLTPKREYGGLEACKQMFCKRAAEDTADTRRDVCAFLKYSLPFFYVIASALQTEFQNDVSANRFFVPQSLQVGIPFCGMCLACVLTVNTYGFAGLREALNPCSLPKFFALGFLQSMSGALLGLAMAIGINASLKEAMGKIYTPLAMVLGRLILKHSYAWIEWLSHTASFDAAVILAFMDATVANHRPGGSSHVSAILCVAASASVSCINSVIMELALQNTTTPFIMNKAGL</sequence>
<feature type="transmembrane region" description="Helical" evidence="5">
    <location>
        <begin position="61"/>
        <end position="80"/>
    </location>
</feature>
<evidence type="ECO:0000313" key="6">
    <source>
        <dbReference type="EMBL" id="CAE7261226.1"/>
    </source>
</evidence>
<dbReference type="GO" id="GO:0000139">
    <property type="term" value="C:Golgi membrane"/>
    <property type="evidence" value="ECO:0007669"/>
    <property type="project" value="InterPro"/>
</dbReference>
<dbReference type="PANTHER" id="PTHR10231">
    <property type="entry name" value="NUCLEOTIDE-SUGAR TRANSMEMBRANE TRANSPORTER"/>
    <property type="match status" value="1"/>
</dbReference>
<dbReference type="OrthoDB" id="417525at2759"/>
<feature type="transmembrane region" description="Helical" evidence="5">
    <location>
        <begin position="120"/>
        <end position="138"/>
    </location>
</feature>
<feature type="transmembrane region" description="Helical" evidence="5">
    <location>
        <begin position="28"/>
        <end position="49"/>
    </location>
</feature>
<evidence type="ECO:0000256" key="3">
    <source>
        <dbReference type="ARBA" id="ARBA00022989"/>
    </source>
</evidence>
<evidence type="ECO:0000256" key="5">
    <source>
        <dbReference type="SAM" id="Phobius"/>
    </source>
</evidence>
<dbReference type="AlphaFoldDB" id="A0A812MA73"/>
<feature type="non-terminal residue" evidence="6">
    <location>
        <position position="1"/>
    </location>
</feature>
<proteinExistence type="predicted"/>
<protein>
    <submittedName>
        <fullName evidence="6">Pol protein</fullName>
    </submittedName>
</protein>
<name>A0A812MA73_9DINO</name>
<dbReference type="InterPro" id="IPR007271">
    <property type="entry name" value="Nuc_sug_transpt"/>
</dbReference>
<feature type="transmembrane region" description="Helical" evidence="5">
    <location>
        <begin position="158"/>
        <end position="179"/>
    </location>
</feature>
<feature type="transmembrane region" description="Helical" evidence="5">
    <location>
        <begin position="247"/>
        <end position="264"/>
    </location>
</feature>
<keyword evidence="4 5" id="KW-0472">Membrane</keyword>
<feature type="transmembrane region" description="Helical" evidence="5">
    <location>
        <begin position="276"/>
        <end position="295"/>
    </location>
</feature>
<keyword evidence="3 5" id="KW-1133">Transmembrane helix</keyword>
<organism evidence="6 7">
    <name type="scientific">Symbiodinium necroappetens</name>
    <dbReference type="NCBI Taxonomy" id="1628268"/>
    <lineage>
        <taxon>Eukaryota</taxon>
        <taxon>Sar</taxon>
        <taxon>Alveolata</taxon>
        <taxon>Dinophyceae</taxon>
        <taxon>Suessiales</taxon>
        <taxon>Symbiodiniaceae</taxon>
        <taxon>Symbiodinium</taxon>
    </lineage>
</organism>
<comment type="caution">
    <text evidence="6">The sequence shown here is derived from an EMBL/GenBank/DDBJ whole genome shotgun (WGS) entry which is preliminary data.</text>
</comment>
<dbReference type="GO" id="GO:0015165">
    <property type="term" value="F:pyrimidine nucleotide-sugar transmembrane transporter activity"/>
    <property type="evidence" value="ECO:0007669"/>
    <property type="project" value="InterPro"/>
</dbReference>
<gene>
    <name evidence="6" type="primary">Pol</name>
    <name evidence="6" type="ORF">SNEC2469_LOCUS5974</name>
</gene>
<reference evidence="6" key="1">
    <citation type="submission" date="2021-02" db="EMBL/GenBank/DDBJ databases">
        <authorList>
            <person name="Dougan E. K."/>
            <person name="Rhodes N."/>
            <person name="Thang M."/>
            <person name="Chan C."/>
        </authorList>
    </citation>
    <scope>NUCLEOTIDE SEQUENCE</scope>
</reference>
<accession>A0A812MA73</accession>
<evidence type="ECO:0000313" key="7">
    <source>
        <dbReference type="Proteomes" id="UP000601435"/>
    </source>
</evidence>
<feature type="transmembrane region" description="Helical" evidence="5">
    <location>
        <begin position="92"/>
        <end position="113"/>
    </location>
</feature>
<keyword evidence="7" id="KW-1185">Reference proteome</keyword>
<evidence type="ECO:0000256" key="1">
    <source>
        <dbReference type="ARBA" id="ARBA00004141"/>
    </source>
</evidence>
<feature type="transmembrane region" description="Helical" evidence="5">
    <location>
        <begin position="443"/>
        <end position="464"/>
    </location>
</feature>
<feature type="transmembrane region" description="Helical" evidence="5">
    <location>
        <begin position="301"/>
        <end position="322"/>
    </location>
</feature>
<comment type="subcellular location">
    <subcellularLocation>
        <location evidence="1">Membrane</location>
        <topology evidence="1">Multi-pass membrane protein</topology>
    </subcellularLocation>
</comment>
<feature type="non-terminal residue" evidence="6">
    <location>
        <position position="567"/>
    </location>
</feature>